<dbReference type="Proteomes" id="UP000313359">
    <property type="component" value="Unassembled WGS sequence"/>
</dbReference>
<protein>
    <submittedName>
        <fullName evidence="2">Uncharacterized protein</fullName>
    </submittedName>
</protein>
<dbReference type="AlphaFoldDB" id="A0A5C2S8D1"/>
<sequence>MPTVPPTCVPVDPLVSVPLSNPDLLASDENIAGPTPDPDTDEIVLVPADVGNAVSHDSFESSPPQPILKPRLDLGTIVLHSPSSIVGTPFDPSPRFEYPFPTSGCSPHLHQHLDPAMSFSTILSSPLFGGAIPPKAKSDVRSFSPTHPKFHPRDPPVPPGLVKRRLRRDSMVDSPAASAPEAPQGQPRDDSLNSLSKLERLNSDARARDRSADARQANQRSWSPARNTKWKRNSLALGEQPSRRSGTPDASSKLFLSQNNSSPALAHEVFGYKGLGRASPTPRPPVPMAL</sequence>
<feature type="region of interest" description="Disordered" evidence="1">
    <location>
        <begin position="136"/>
        <end position="259"/>
    </location>
</feature>
<gene>
    <name evidence="2" type="ORF">L227DRAFT_563692</name>
</gene>
<feature type="compositionally biased region" description="Basic and acidic residues" evidence="1">
    <location>
        <begin position="187"/>
        <end position="213"/>
    </location>
</feature>
<proteinExistence type="predicted"/>
<dbReference type="EMBL" id="ML122267">
    <property type="protein sequence ID" value="RPD60032.1"/>
    <property type="molecule type" value="Genomic_DNA"/>
</dbReference>
<reference evidence="2" key="1">
    <citation type="journal article" date="2018" name="Genome Biol. Evol.">
        <title>Genomics and development of Lentinus tigrinus, a white-rot wood-decaying mushroom with dimorphic fruiting bodies.</title>
        <authorList>
            <person name="Wu B."/>
            <person name="Xu Z."/>
            <person name="Knudson A."/>
            <person name="Carlson A."/>
            <person name="Chen N."/>
            <person name="Kovaka S."/>
            <person name="LaButti K."/>
            <person name="Lipzen A."/>
            <person name="Pennachio C."/>
            <person name="Riley R."/>
            <person name="Schakwitz W."/>
            <person name="Umezawa K."/>
            <person name="Ohm R.A."/>
            <person name="Grigoriev I.V."/>
            <person name="Nagy L.G."/>
            <person name="Gibbons J."/>
            <person name="Hibbett D."/>
        </authorList>
    </citation>
    <scope>NUCLEOTIDE SEQUENCE [LARGE SCALE GENOMIC DNA]</scope>
    <source>
        <strain evidence="2">ALCF2SS1-6</strain>
    </source>
</reference>
<dbReference type="OrthoDB" id="3003645at2759"/>
<evidence type="ECO:0000313" key="3">
    <source>
        <dbReference type="Proteomes" id="UP000313359"/>
    </source>
</evidence>
<feature type="compositionally biased region" description="Polar residues" evidence="1">
    <location>
        <begin position="243"/>
        <end position="259"/>
    </location>
</feature>
<name>A0A5C2S8D1_9APHY</name>
<organism evidence="2 3">
    <name type="scientific">Lentinus tigrinus ALCF2SS1-6</name>
    <dbReference type="NCBI Taxonomy" id="1328759"/>
    <lineage>
        <taxon>Eukaryota</taxon>
        <taxon>Fungi</taxon>
        <taxon>Dikarya</taxon>
        <taxon>Basidiomycota</taxon>
        <taxon>Agaricomycotina</taxon>
        <taxon>Agaricomycetes</taxon>
        <taxon>Polyporales</taxon>
        <taxon>Polyporaceae</taxon>
        <taxon>Lentinus</taxon>
    </lineage>
</organism>
<keyword evidence="3" id="KW-1185">Reference proteome</keyword>
<evidence type="ECO:0000256" key="1">
    <source>
        <dbReference type="SAM" id="MobiDB-lite"/>
    </source>
</evidence>
<evidence type="ECO:0000313" key="2">
    <source>
        <dbReference type="EMBL" id="RPD60032.1"/>
    </source>
</evidence>
<accession>A0A5C2S8D1</accession>